<keyword evidence="5" id="KW-0560">Oxidoreductase</keyword>
<evidence type="ECO:0000256" key="2">
    <source>
        <dbReference type="ARBA" id="ARBA00022723"/>
    </source>
</evidence>
<dbReference type="GO" id="GO:0005506">
    <property type="term" value="F:iron ion binding"/>
    <property type="evidence" value="ECO:0007669"/>
    <property type="project" value="InterPro"/>
</dbReference>
<sequence>MIAVHQVAGAFSPAECNEIVALAASADARDARLVGQTRDHNLRRADLVWLDEVAGAEWVMDRIIDVVRSANRDVFGFDLQDFAESAQVARYGAEREGHFDWHADIGDGPVAARRKLTMVVQLAGAEVYDGGTLEVMPSANVVAANRACGTATLFPAFLLHRVTPVTRGARQSLTIWAHGPAFR</sequence>
<evidence type="ECO:0000256" key="5">
    <source>
        <dbReference type="ARBA" id="ARBA00023002"/>
    </source>
</evidence>
<keyword evidence="2" id="KW-0479">Metal-binding</keyword>
<dbReference type="GO" id="GO:0031418">
    <property type="term" value="F:L-ascorbic acid binding"/>
    <property type="evidence" value="ECO:0007669"/>
    <property type="project" value="UniProtKB-KW"/>
</dbReference>
<dbReference type="Gene3D" id="2.60.120.620">
    <property type="entry name" value="q2cbj1_9rhob like domain"/>
    <property type="match status" value="1"/>
</dbReference>
<dbReference type="RefSeq" id="WP_074834316.1">
    <property type="nucleotide sequence ID" value="NZ_FNYY01000001.1"/>
</dbReference>
<gene>
    <name evidence="8" type="ORF">SAMN04487940_101150</name>
</gene>
<dbReference type="InterPro" id="IPR006620">
    <property type="entry name" value="Pro_4_hyd_alph"/>
</dbReference>
<organism evidence="8 9">
    <name type="scientific">Marinovum algicola</name>
    <dbReference type="NCBI Taxonomy" id="42444"/>
    <lineage>
        <taxon>Bacteria</taxon>
        <taxon>Pseudomonadati</taxon>
        <taxon>Pseudomonadota</taxon>
        <taxon>Alphaproteobacteria</taxon>
        <taxon>Rhodobacterales</taxon>
        <taxon>Roseobacteraceae</taxon>
        <taxon>Marinovum</taxon>
    </lineage>
</organism>
<dbReference type="InterPro" id="IPR005123">
    <property type="entry name" value="Oxoglu/Fe-dep_dioxygenase_dom"/>
</dbReference>
<protein>
    <submittedName>
        <fullName evidence="8">PKHD-type hydroxylase</fullName>
    </submittedName>
</protein>
<dbReference type="GO" id="GO:0051213">
    <property type="term" value="F:dioxygenase activity"/>
    <property type="evidence" value="ECO:0007669"/>
    <property type="project" value="UniProtKB-KW"/>
</dbReference>
<dbReference type="GeneID" id="80816428"/>
<evidence type="ECO:0000313" key="9">
    <source>
        <dbReference type="Proteomes" id="UP000182932"/>
    </source>
</evidence>
<dbReference type="SMART" id="SM00702">
    <property type="entry name" value="P4Hc"/>
    <property type="match status" value="1"/>
</dbReference>
<feature type="domain" description="Fe2OG dioxygenase" evidence="7">
    <location>
        <begin position="82"/>
        <end position="179"/>
    </location>
</feature>
<keyword evidence="6" id="KW-0408">Iron</keyword>
<evidence type="ECO:0000256" key="3">
    <source>
        <dbReference type="ARBA" id="ARBA00022896"/>
    </source>
</evidence>
<evidence type="ECO:0000313" key="8">
    <source>
        <dbReference type="EMBL" id="SEI53719.1"/>
    </source>
</evidence>
<dbReference type="Proteomes" id="UP000182932">
    <property type="component" value="Unassembled WGS sequence"/>
</dbReference>
<evidence type="ECO:0000259" key="7">
    <source>
        <dbReference type="PROSITE" id="PS51471"/>
    </source>
</evidence>
<comment type="caution">
    <text evidence="8">The sequence shown here is derived from an EMBL/GenBank/DDBJ whole genome shotgun (WGS) entry which is preliminary data.</text>
</comment>
<dbReference type="AlphaFoldDB" id="A0A975W631"/>
<dbReference type="Pfam" id="PF13640">
    <property type="entry name" value="2OG-FeII_Oxy_3"/>
    <property type="match status" value="1"/>
</dbReference>
<evidence type="ECO:0000256" key="1">
    <source>
        <dbReference type="ARBA" id="ARBA00001961"/>
    </source>
</evidence>
<comment type="cofactor">
    <cofactor evidence="1">
        <name>L-ascorbate</name>
        <dbReference type="ChEBI" id="CHEBI:38290"/>
    </cofactor>
</comment>
<reference evidence="8 9" key="1">
    <citation type="submission" date="2016-10" db="EMBL/GenBank/DDBJ databases">
        <authorList>
            <person name="Varghese N."/>
            <person name="Submissions S."/>
        </authorList>
    </citation>
    <scope>NUCLEOTIDE SEQUENCE [LARGE SCALE GENOMIC DNA]</scope>
    <source>
        <strain evidence="8 9">FF3</strain>
    </source>
</reference>
<accession>A0A975W631</accession>
<keyword evidence="3" id="KW-0847">Vitamin C</keyword>
<dbReference type="PROSITE" id="PS51471">
    <property type="entry name" value="FE2OG_OXY"/>
    <property type="match status" value="1"/>
</dbReference>
<keyword evidence="9" id="KW-1185">Reference proteome</keyword>
<dbReference type="EMBL" id="FNYY01000001">
    <property type="protein sequence ID" value="SEI53719.1"/>
    <property type="molecule type" value="Genomic_DNA"/>
</dbReference>
<proteinExistence type="predicted"/>
<evidence type="ECO:0000256" key="4">
    <source>
        <dbReference type="ARBA" id="ARBA00022964"/>
    </source>
</evidence>
<dbReference type="GO" id="GO:0016705">
    <property type="term" value="F:oxidoreductase activity, acting on paired donors, with incorporation or reduction of molecular oxygen"/>
    <property type="evidence" value="ECO:0007669"/>
    <property type="project" value="InterPro"/>
</dbReference>
<name>A0A975W631_9RHOB</name>
<dbReference type="InterPro" id="IPR044862">
    <property type="entry name" value="Pro_4_hyd_alph_FE2OG_OXY"/>
</dbReference>
<keyword evidence="4" id="KW-0223">Dioxygenase</keyword>
<evidence type="ECO:0000256" key="6">
    <source>
        <dbReference type="ARBA" id="ARBA00023004"/>
    </source>
</evidence>